<dbReference type="GO" id="GO:0051287">
    <property type="term" value="F:NAD binding"/>
    <property type="evidence" value="ECO:0007669"/>
    <property type="project" value="InterPro"/>
</dbReference>
<comment type="similarity">
    <text evidence="1 5">Belongs to the D-isomer specific 2-hydroxyacid dehydrogenase family.</text>
</comment>
<gene>
    <name evidence="9" type="ORF">GCM10007112_10670</name>
    <name evidence="8" type="ORF">Vsou_15580</name>
</gene>
<feature type="domain" description="D-isomer specific 2-hydroxyacid dehydrogenase catalytic" evidence="6">
    <location>
        <begin position="13"/>
        <end position="313"/>
    </location>
</feature>
<dbReference type="PANTHER" id="PTHR42789:SF1">
    <property type="entry name" value="D-ISOMER SPECIFIC 2-HYDROXYACID DEHYDROGENASE FAMILY PROTEIN (AFU_ORTHOLOGUE AFUA_6G10090)"/>
    <property type="match status" value="1"/>
</dbReference>
<dbReference type="Proteomes" id="UP000657075">
    <property type="component" value="Unassembled WGS sequence"/>
</dbReference>
<organism evidence="9 10">
    <name type="scientific">Vulcanisaeta souniana JCM 11219</name>
    <dbReference type="NCBI Taxonomy" id="1293586"/>
    <lineage>
        <taxon>Archaea</taxon>
        <taxon>Thermoproteota</taxon>
        <taxon>Thermoprotei</taxon>
        <taxon>Thermoproteales</taxon>
        <taxon>Thermoproteaceae</taxon>
        <taxon>Vulcanisaeta</taxon>
    </lineage>
</organism>
<keyword evidence="2" id="KW-0028">Amino-acid biosynthesis</keyword>
<reference evidence="11" key="3">
    <citation type="submission" date="2022-09" db="EMBL/GenBank/DDBJ databases">
        <title>Complete genome sequence of Vulcanisaeta souniana.</title>
        <authorList>
            <person name="Kato S."/>
            <person name="Itoh T."/>
            <person name="Ohkuma M."/>
        </authorList>
    </citation>
    <scope>NUCLEOTIDE SEQUENCE [LARGE SCALE GENOMIC DNA]</scope>
    <source>
        <strain evidence="11">JCM 11219</strain>
    </source>
</reference>
<dbReference type="SUPFAM" id="SSF51735">
    <property type="entry name" value="NAD(P)-binding Rossmann-fold domains"/>
    <property type="match status" value="1"/>
</dbReference>
<name>A0A830EIW2_9CREN</name>
<dbReference type="EMBL" id="AP026830">
    <property type="protein sequence ID" value="BDR92465.1"/>
    <property type="molecule type" value="Genomic_DNA"/>
</dbReference>
<evidence type="ECO:0000259" key="7">
    <source>
        <dbReference type="Pfam" id="PF02826"/>
    </source>
</evidence>
<evidence type="ECO:0000313" key="11">
    <source>
        <dbReference type="Proteomes" id="UP001060771"/>
    </source>
</evidence>
<keyword evidence="11" id="KW-1185">Reference proteome</keyword>
<dbReference type="PANTHER" id="PTHR42789">
    <property type="entry name" value="D-ISOMER SPECIFIC 2-HYDROXYACID DEHYDROGENASE FAMILY PROTEIN (AFU_ORTHOLOGUE AFUA_6G10090)"/>
    <property type="match status" value="1"/>
</dbReference>
<dbReference type="RefSeq" id="WP_188603008.1">
    <property type="nucleotide sequence ID" value="NZ_AP026830.1"/>
</dbReference>
<evidence type="ECO:0000313" key="8">
    <source>
        <dbReference type="EMBL" id="BDR92465.1"/>
    </source>
</evidence>
<evidence type="ECO:0000256" key="1">
    <source>
        <dbReference type="ARBA" id="ARBA00005854"/>
    </source>
</evidence>
<evidence type="ECO:0008006" key="12">
    <source>
        <dbReference type="Google" id="ProtNLM"/>
    </source>
</evidence>
<dbReference type="GeneID" id="76207107"/>
<dbReference type="InterPro" id="IPR006139">
    <property type="entry name" value="D-isomer_2_OHA_DH_cat_dom"/>
</dbReference>
<accession>A0A830EIW2</accession>
<dbReference type="InterPro" id="IPR029753">
    <property type="entry name" value="D-isomer_DH_CS"/>
</dbReference>
<evidence type="ECO:0000313" key="10">
    <source>
        <dbReference type="Proteomes" id="UP000657075"/>
    </source>
</evidence>
<dbReference type="OrthoDB" id="7437at2157"/>
<dbReference type="EMBL" id="BMNM01000003">
    <property type="protein sequence ID" value="GGI75728.1"/>
    <property type="molecule type" value="Genomic_DNA"/>
</dbReference>
<evidence type="ECO:0000256" key="2">
    <source>
        <dbReference type="ARBA" id="ARBA00022605"/>
    </source>
</evidence>
<dbReference type="Proteomes" id="UP001060771">
    <property type="component" value="Chromosome"/>
</dbReference>
<dbReference type="InterPro" id="IPR036291">
    <property type="entry name" value="NAD(P)-bd_dom_sf"/>
</dbReference>
<dbReference type="Pfam" id="PF00389">
    <property type="entry name" value="2-Hacid_dh"/>
    <property type="match status" value="1"/>
</dbReference>
<dbReference type="AlphaFoldDB" id="A0A830EIW2"/>
<keyword evidence="4" id="KW-0520">NAD</keyword>
<feature type="domain" description="D-isomer specific 2-hydroxyacid dehydrogenase NAD-binding" evidence="7">
    <location>
        <begin position="108"/>
        <end position="291"/>
    </location>
</feature>
<evidence type="ECO:0000256" key="5">
    <source>
        <dbReference type="RuleBase" id="RU003719"/>
    </source>
</evidence>
<dbReference type="Pfam" id="PF02826">
    <property type="entry name" value="2-Hacid_dh_C"/>
    <property type="match status" value="1"/>
</dbReference>
<evidence type="ECO:0000256" key="4">
    <source>
        <dbReference type="ARBA" id="ARBA00023027"/>
    </source>
</evidence>
<protein>
    <recommendedName>
        <fullName evidence="12">Hydroxyacid dehydrogenase</fullName>
    </recommendedName>
</protein>
<dbReference type="GO" id="GO:0004617">
    <property type="term" value="F:phosphoglycerate dehydrogenase activity"/>
    <property type="evidence" value="ECO:0007669"/>
    <property type="project" value="UniProtKB-ARBA"/>
</dbReference>
<dbReference type="PROSITE" id="PS00671">
    <property type="entry name" value="D_2_HYDROXYACID_DH_3"/>
    <property type="match status" value="1"/>
</dbReference>
<evidence type="ECO:0000259" key="6">
    <source>
        <dbReference type="Pfam" id="PF00389"/>
    </source>
</evidence>
<dbReference type="InterPro" id="IPR050857">
    <property type="entry name" value="D-2-hydroxyacid_DH"/>
</dbReference>
<dbReference type="InterPro" id="IPR029752">
    <property type="entry name" value="D-isomer_DH_CS1"/>
</dbReference>
<proteinExistence type="inferred from homology"/>
<reference evidence="9" key="1">
    <citation type="journal article" date="2014" name="Int. J. Syst. Evol. Microbiol.">
        <title>Complete genome sequence of Corynebacterium casei LMG S-19264T (=DSM 44701T), isolated from a smear-ripened cheese.</title>
        <authorList>
            <consortium name="US DOE Joint Genome Institute (JGI-PGF)"/>
            <person name="Walter F."/>
            <person name="Albersmeier A."/>
            <person name="Kalinowski J."/>
            <person name="Ruckert C."/>
        </authorList>
    </citation>
    <scope>NUCLEOTIDE SEQUENCE</scope>
    <source>
        <strain evidence="9">JCM 11219</strain>
    </source>
</reference>
<keyword evidence="3 5" id="KW-0560">Oxidoreductase</keyword>
<dbReference type="Gene3D" id="3.40.50.720">
    <property type="entry name" value="NAD(P)-binding Rossmann-like Domain"/>
    <property type="match status" value="2"/>
</dbReference>
<evidence type="ECO:0000256" key="3">
    <source>
        <dbReference type="ARBA" id="ARBA00023002"/>
    </source>
</evidence>
<dbReference type="GO" id="GO:0006564">
    <property type="term" value="P:L-serine biosynthetic process"/>
    <property type="evidence" value="ECO:0007669"/>
    <property type="project" value="UniProtKB-ARBA"/>
</dbReference>
<dbReference type="PROSITE" id="PS00065">
    <property type="entry name" value="D_2_HYDROXYACID_DH_1"/>
    <property type="match status" value="1"/>
</dbReference>
<reference evidence="9" key="2">
    <citation type="submission" date="2020-09" db="EMBL/GenBank/DDBJ databases">
        <authorList>
            <person name="Sun Q."/>
            <person name="Ohkuma M."/>
        </authorList>
    </citation>
    <scope>NUCLEOTIDE SEQUENCE</scope>
    <source>
        <strain evidence="9">JCM 11219</strain>
    </source>
</reference>
<sequence>MRILVTVPLTDPDVGPQAMKMLSEVGEVDVRPVTTEQLREIIGDYDAVIVSVWHRITRDVIDAGRKLRVIGTASVGTDHIDVEYAESRGIKVVSAAGASTYSVAEFTFGLLLMMVKRIPENMNRVRGGEWGSLLTPGIELFGKALGVIGFGRIGSYVASIANAFRMRVFAYDPFVDREKFIEVNAVRSENIDDLLKQSDFITIHTSLTRESKSLIGRREVGLMKDGVFIVNTARGEVVDEYAILDGLRNGKIAGYATDVLTGEPPTEESSPLLRAFKRGEIPNLFVTSHIAGVTRESVKRYTLYVVKGVRDALMVIRR</sequence>
<dbReference type="CDD" id="cd12173">
    <property type="entry name" value="PGDH_4"/>
    <property type="match status" value="1"/>
</dbReference>
<dbReference type="SUPFAM" id="SSF52283">
    <property type="entry name" value="Formate/glycerate dehydrogenase catalytic domain-like"/>
    <property type="match status" value="1"/>
</dbReference>
<dbReference type="InterPro" id="IPR006140">
    <property type="entry name" value="D-isomer_DH_NAD-bd"/>
</dbReference>
<evidence type="ECO:0000313" key="9">
    <source>
        <dbReference type="EMBL" id="GGI75728.1"/>
    </source>
</evidence>
<dbReference type="GO" id="GO:0047545">
    <property type="term" value="F:(S)-2-hydroxyglutarate dehydrogenase activity"/>
    <property type="evidence" value="ECO:0007669"/>
    <property type="project" value="UniProtKB-ARBA"/>
</dbReference>
<dbReference type="FunFam" id="3.40.50.720:FF:000041">
    <property type="entry name" value="D-3-phosphoglycerate dehydrogenase"/>
    <property type="match status" value="1"/>
</dbReference>
<reference evidence="8" key="4">
    <citation type="journal article" date="2023" name="Microbiol. Resour. Announc.">
        <title>Complete Genome Sequence of Vulcanisaeta souniana Strain IC-059, a Hyperthermophilic Archaeon Isolated from Hot Spring Water in Japan.</title>
        <authorList>
            <person name="Kato S."/>
            <person name="Itoh T."/>
            <person name="Wu L."/>
            <person name="Ma J."/>
            <person name="Ohkuma M."/>
        </authorList>
    </citation>
    <scope>NUCLEOTIDE SEQUENCE</scope>
    <source>
        <strain evidence="8">JCM 11219</strain>
    </source>
</reference>